<evidence type="ECO:0008006" key="9">
    <source>
        <dbReference type="Google" id="ProtNLM"/>
    </source>
</evidence>
<keyword evidence="2 6" id="KW-0812">Transmembrane</keyword>
<feature type="binding site" evidence="5">
    <location>
        <position position="228"/>
    </location>
    <ligand>
        <name>Zn(2+)</name>
        <dbReference type="ChEBI" id="CHEBI:29105"/>
    </ligand>
</feature>
<name>A0ABD3ML28_9STRA</name>
<feature type="transmembrane region" description="Helical" evidence="6">
    <location>
        <begin position="242"/>
        <end position="264"/>
    </location>
</feature>
<feature type="binding site" evidence="5">
    <location>
        <position position="354"/>
    </location>
    <ligand>
        <name>Zn(2+)</name>
        <dbReference type="ChEBI" id="CHEBI:29105"/>
    </ligand>
</feature>
<dbReference type="Pfam" id="PF03006">
    <property type="entry name" value="HlyIII"/>
    <property type="match status" value="1"/>
</dbReference>
<feature type="transmembrane region" description="Helical" evidence="6">
    <location>
        <begin position="303"/>
        <end position="321"/>
    </location>
</feature>
<accession>A0ABD3ML28</accession>
<evidence type="ECO:0000256" key="1">
    <source>
        <dbReference type="ARBA" id="ARBA00004141"/>
    </source>
</evidence>
<dbReference type="PANTHER" id="PTHR20855">
    <property type="entry name" value="ADIPOR/PROGESTIN RECEPTOR-RELATED"/>
    <property type="match status" value="1"/>
</dbReference>
<comment type="caution">
    <text evidence="7">The sequence shown here is derived from an EMBL/GenBank/DDBJ whole genome shotgun (WGS) entry which is preliminary data.</text>
</comment>
<protein>
    <recommendedName>
        <fullName evidence="9">Hemolysin III</fullName>
    </recommendedName>
</protein>
<gene>
    <name evidence="7" type="ORF">ACHAW5_000122</name>
</gene>
<keyword evidence="5" id="KW-0479">Metal-binding</keyword>
<evidence type="ECO:0000256" key="4">
    <source>
        <dbReference type="ARBA" id="ARBA00023136"/>
    </source>
</evidence>
<evidence type="ECO:0000313" key="7">
    <source>
        <dbReference type="EMBL" id="KAL3764458.1"/>
    </source>
</evidence>
<dbReference type="EMBL" id="JALLAZ020001773">
    <property type="protein sequence ID" value="KAL3764458.1"/>
    <property type="molecule type" value="Genomic_DNA"/>
</dbReference>
<dbReference type="SUPFAM" id="SSF52047">
    <property type="entry name" value="RNI-like"/>
    <property type="match status" value="1"/>
</dbReference>
<feature type="transmembrane region" description="Helical" evidence="6">
    <location>
        <begin position="359"/>
        <end position="377"/>
    </location>
</feature>
<dbReference type="InterPro" id="IPR004254">
    <property type="entry name" value="AdipoR/HlyIII-related"/>
</dbReference>
<evidence type="ECO:0000256" key="5">
    <source>
        <dbReference type="PIRSR" id="PIRSR604254-1"/>
    </source>
</evidence>
<sequence length="385" mass="42362">MLALSEVLLRHCNGTLRHVRRLDFTIAGREGGRDWGSTGRSDGGGGRRGIRSHGAYALSRVLAISEYIEEVYLVGNRIGPYGSSAIFEAASTNARLRTLLLRGCRVGERGALAFVDRVLVEGRGGRSGLRTVDLSACRVGFRGCFAIEERLKERGGCADASMTVDLEGNMVFQEVMNCVTHGLGIVLGTVGQYLLNKQVVGQPLHYTLSCAVYSASVITLYTSSTLYHSFFALRRTKFIFKVFDSCAIYLLIAGSYTPFLMIGLHHKPSLSARLLLFIWGCAISGILVAAFFPTWKHKSKFSLAMYLGMGWTCMVCVPDLLEVLPMNAVRLLVAGGVSYTGGVPFFIRNTNLDHSIWHVFVLAGSIFHWLCVFWYVAKPKSIYEG</sequence>
<organism evidence="7 8">
    <name type="scientific">Stephanodiscus triporus</name>
    <dbReference type="NCBI Taxonomy" id="2934178"/>
    <lineage>
        <taxon>Eukaryota</taxon>
        <taxon>Sar</taxon>
        <taxon>Stramenopiles</taxon>
        <taxon>Ochrophyta</taxon>
        <taxon>Bacillariophyta</taxon>
        <taxon>Coscinodiscophyceae</taxon>
        <taxon>Thalassiosirophycidae</taxon>
        <taxon>Stephanodiscales</taxon>
        <taxon>Stephanodiscaceae</taxon>
        <taxon>Stephanodiscus</taxon>
    </lineage>
</organism>
<feature type="transmembrane region" description="Helical" evidence="6">
    <location>
        <begin position="211"/>
        <end position="230"/>
    </location>
</feature>
<evidence type="ECO:0000256" key="6">
    <source>
        <dbReference type="SAM" id="Phobius"/>
    </source>
</evidence>
<dbReference type="InterPro" id="IPR032675">
    <property type="entry name" value="LRR_dom_sf"/>
</dbReference>
<evidence type="ECO:0000256" key="2">
    <source>
        <dbReference type="ARBA" id="ARBA00022692"/>
    </source>
</evidence>
<keyword evidence="5" id="KW-0862">Zinc</keyword>
<dbReference type="AlphaFoldDB" id="A0ABD3ML28"/>
<feature type="binding site" evidence="5">
    <location>
        <position position="358"/>
    </location>
    <ligand>
        <name>Zn(2+)</name>
        <dbReference type="ChEBI" id="CHEBI:29105"/>
    </ligand>
</feature>
<keyword evidence="3 6" id="KW-1133">Transmembrane helix</keyword>
<dbReference type="Proteomes" id="UP001530315">
    <property type="component" value="Unassembled WGS sequence"/>
</dbReference>
<feature type="transmembrane region" description="Helical" evidence="6">
    <location>
        <begin position="327"/>
        <end position="347"/>
    </location>
</feature>
<keyword evidence="8" id="KW-1185">Reference proteome</keyword>
<reference evidence="7 8" key="1">
    <citation type="submission" date="2024-10" db="EMBL/GenBank/DDBJ databases">
        <title>Updated reference genomes for cyclostephanoid diatoms.</title>
        <authorList>
            <person name="Roberts W.R."/>
            <person name="Alverson A.J."/>
        </authorList>
    </citation>
    <scope>NUCLEOTIDE SEQUENCE [LARGE SCALE GENOMIC DNA]</scope>
    <source>
        <strain evidence="7 8">AJA276-08</strain>
    </source>
</reference>
<feature type="transmembrane region" description="Helical" evidence="6">
    <location>
        <begin position="270"/>
        <end position="291"/>
    </location>
</feature>
<dbReference type="Gene3D" id="3.80.10.10">
    <property type="entry name" value="Ribonuclease Inhibitor"/>
    <property type="match status" value="1"/>
</dbReference>
<comment type="subcellular location">
    <subcellularLocation>
        <location evidence="1">Membrane</location>
        <topology evidence="1">Multi-pass membrane protein</topology>
    </subcellularLocation>
</comment>
<keyword evidence="4 6" id="KW-0472">Membrane</keyword>
<dbReference type="GO" id="GO:0016020">
    <property type="term" value="C:membrane"/>
    <property type="evidence" value="ECO:0007669"/>
    <property type="project" value="UniProtKB-SubCell"/>
</dbReference>
<evidence type="ECO:0000256" key="3">
    <source>
        <dbReference type="ARBA" id="ARBA00022989"/>
    </source>
</evidence>
<proteinExistence type="predicted"/>
<dbReference type="PANTHER" id="PTHR20855:SF3">
    <property type="entry name" value="LD03007P"/>
    <property type="match status" value="1"/>
</dbReference>
<evidence type="ECO:0000313" key="8">
    <source>
        <dbReference type="Proteomes" id="UP001530315"/>
    </source>
</evidence>